<evidence type="ECO:0000256" key="7">
    <source>
        <dbReference type="ARBA" id="ARBA00022692"/>
    </source>
</evidence>
<dbReference type="InterPro" id="IPR038377">
    <property type="entry name" value="Na/Glc_symporter_sf"/>
</dbReference>
<dbReference type="EMBL" id="JBHSGB010000010">
    <property type="protein sequence ID" value="MFC4655364.1"/>
    <property type="molecule type" value="Genomic_DNA"/>
</dbReference>
<comment type="caution">
    <text evidence="16">The sequence shown here is derived from an EMBL/GenBank/DDBJ whole genome shotgun (WGS) entry which is preliminary data.</text>
</comment>
<dbReference type="PANTHER" id="PTHR43047:SF9">
    <property type="entry name" value="HISTIDINE KINASE"/>
    <property type="match status" value="1"/>
</dbReference>
<dbReference type="SUPFAM" id="SSF52172">
    <property type="entry name" value="CheY-like"/>
    <property type="match status" value="1"/>
</dbReference>
<dbReference type="InterPro" id="IPR005467">
    <property type="entry name" value="His_kinase_dom"/>
</dbReference>
<dbReference type="PROSITE" id="PS50110">
    <property type="entry name" value="RESPONSE_REGULATORY"/>
    <property type="match status" value="1"/>
</dbReference>
<evidence type="ECO:0000313" key="16">
    <source>
        <dbReference type="EMBL" id="MFC4655364.1"/>
    </source>
</evidence>
<keyword evidence="17" id="KW-1185">Reference proteome</keyword>
<dbReference type="InterPro" id="IPR001789">
    <property type="entry name" value="Sig_transdc_resp-reg_receiver"/>
</dbReference>
<keyword evidence="10 13" id="KW-0472">Membrane</keyword>
<name>A0ABV9JMG6_9GAMM</name>
<evidence type="ECO:0000256" key="8">
    <source>
        <dbReference type="ARBA" id="ARBA00022777"/>
    </source>
</evidence>
<organism evidence="16 17">
    <name type="scientific">Rheinheimera marina</name>
    <dbReference type="NCBI Taxonomy" id="1774958"/>
    <lineage>
        <taxon>Bacteria</taxon>
        <taxon>Pseudomonadati</taxon>
        <taxon>Pseudomonadota</taxon>
        <taxon>Gammaproteobacteria</taxon>
        <taxon>Chromatiales</taxon>
        <taxon>Chromatiaceae</taxon>
        <taxon>Rheinheimera</taxon>
    </lineage>
</organism>
<protein>
    <recommendedName>
        <fullName evidence="4">histidine kinase</fullName>
        <ecNumber evidence="4">2.7.13.3</ecNumber>
    </recommendedName>
</protein>
<dbReference type="Pfam" id="PF02518">
    <property type="entry name" value="HATPase_c"/>
    <property type="match status" value="1"/>
</dbReference>
<evidence type="ECO:0000256" key="9">
    <source>
        <dbReference type="ARBA" id="ARBA00022989"/>
    </source>
</evidence>
<dbReference type="InterPro" id="IPR004358">
    <property type="entry name" value="Sig_transdc_His_kin-like_C"/>
</dbReference>
<feature type="transmembrane region" description="Helical" evidence="13">
    <location>
        <begin position="197"/>
        <end position="224"/>
    </location>
</feature>
<evidence type="ECO:0000256" key="10">
    <source>
        <dbReference type="ARBA" id="ARBA00023136"/>
    </source>
</evidence>
<keyword evidence="6" id="KW-0808">Transferase</keyword>
<dbReference type="Gene3D" id="3.30.565.10">
    <property type="entry name" value="Histidine kinase-like ATPase, C-terminal domain"/>
    <property type="match status" value="1"/>
</dbReference>
<accession>A0ABV9JMG6</accession>
<dbReference type="CDD" id="cd00156">
    <property type="entry name" value="REC"/>
    <property type="match status" value="1"/>
</dbReference>
<feature type="transmembrane region" description="Helical" evidence="13">
    <location>
        <begin position="251"/>
        <end position="268"/>
    </location>
</feature>
<evidence type="ECO:0000256" key="11">
    <source>
        <dbReference type="PROSITE-ProRule" id="PRU00169"/>
    </source>
</evidence>
<feature type="coiled-coil region" evidence="12">
    <location>
        <begin position="773"/>
        <end position="807"/>
    </location>
</feature>
<dbReference type="Proteomes" id="UP001595962">
    <property type="component" value="Unassembled WGS sequence"/>
</dbReference>
<dbReference type="EC" id="2.7.13.3" evidence="4"/>
<sequence length="1162" mass="128182">MEHAPLMTIASSSIGLGTIAAISLLYLLVLLGVGTLGRRISRHHKVSPWIFSFALSIYCTSWAFYGVTAQAASNGWWIPPTYIGSILLFWFGFGLIARIAIACRRYKITSVADFIATRYGHSRLLAILTTLIVLVAIIPYISLQLQAISTSIQALVLLQPTEDWYRDTGLYVTLWLAVFALLFSGKSAKAHQPNPGLMAAIAFESLVKLLALLGIGFFVCFGLFDGFGDIFNQAAQHQAVQQLQQQASPTYVYWLHVLLGFLATLCLPRQFHVSFVENQQLSQLHHARWVFPGYLLLMSLFTLPLALAGIMLLGPQSNIDLVVLQLPLAANRTDMALLAYLGGFSAGTSMVIVATVVLGIMITNDLLTPLIYKAQSAELQGKQRIKVVTLRRWSMLAVLLLGYLYYRWIGSGAGLAGLGLMAFALIAQLAPALIIGLFSQRVNKQGAVAGLLSGFVIWAYMLLWPELARAGFISSSWLNSGPFGISALAPNSLSGNQLDPLSLGVVLSLSINTFTLLLVSHFSSTRLGEWLESQRFLRRAPDKNSEPQPHNLSVQDALLLVRRFAGEKESRRLLQRYHLSEHNFGQHANPALMQAVERSLAAVVGGASMRLLLQASSKHAQLPIDTVARFVDEASQVFQFNQALLHATIDNISMGISVVDADLRIIAWNQRYLQLFDYPAGLVEVGRPVEDLLRFNLQHGRAGQRLTEKEICTEVQKRLAYLRQGSSYKFQRQQQDGRVFEMQGNPLPGGGFVTTYSDVSSFIEAQRALELSNDTLEQRVQLRTAELEQLNQQLQQAKQQLEASTATKTRFFAAASHDLMQPFNAAALFCGLIRERSHQADVKQLAQDLNLSLNSAEELLSGILELTKLDAGVIHAQAEPFALAELLEHSAREAALLAQNKGLSFHYQATKLGTCSDKKLLKRLVQNLLSNAIRYTHSGKVVLGVKRHQGQLRLLVADTGVGIAADERQRIFEEFHQGKQADQKGLGIGLAISQKISQLLGHPLGFYSVEGRGTIFYLDLPLCRVQQKKQLQTAVSPKAFFQQKKVLLLDNEPVLLQAVKELLCSWQLDVQTVSGPAQALAAVQAGFSPDLLLFDYHLDQGATGVEVATQLQQHFGIQAHVVVNSADPKPEIRAQVLNAGFHFMLKPLKEAALKRLFQRLLT</sequence>
<dbReference type="InterPro" id="IPR035965">
    <property type="entry name" value="PAS-like_dom_sf"/>
</dbReference>
<comment type="similarity">
    <text evidence="3">Belongs to the sodium:solute symporter (SSF) (TC 2.A.21) family.</text>
</comment>
<dbReference type="CDD" id="cd00082">
    <property type="entry name" value="HisKA"/>
    <property type="match status" value="1"/>
</dbReference>
<reference evidence="17" key="1">
    <citation type="journal article" date="2019" name="Int. J. Syst. Evol. Microbiol.">
        <title>The Global Catalogue of Microorganisms (GCM) 10K type strain sequencing project: providing services to taxonomists for standard genome sequencing and annotation.</title>
        <authorList>
            <consortium name="The Broad Institute Genomics Platform"/>
            <consortium name="The Broad Institute Genome Sequencing Center for Infectious Disease"/>
            <person name="Wu L."/>
            <person name="Ma J."/>
        </authorList>
    </citation>
    <scope>NUCLEOTIDE SEQUENCE [LARGE SCALE GENOMIC DNA]</scope>
    <source>
        <strain evidence="17">DT28</strain>
    </source>
</reference>
<dbReference type="Pfam" id="PF00474">
    <property type="entry name" value="SSF"/>
    <property type="match status" value="1"/>
</dbReference>
<feature type="transmembrane region" description="Helical" evidence="13">
    <location>
        <begin position="415"/>
        <end position="439"/>
    </location>
</feature>
<dbReference type="InterPro" id="IPR003661">
    <property type="entry name" value="HisK_dim/P_dom"/>
</dbReference>
<keyword evidence="8" id="KW-0418">Kinase</keyword>
<keyword evidence="12" id="KW-0175">Coiled coil</keyword>
<dbReference type="SUPFAM" id="SSF55874">
    <property type="entry name" value="ATPase domain of HSP90 chaperone/DNA topoisomerase II/histidine kinase"/>
    <property type="match status" value="1"/>
</dbReference>
<dbReference type="Gene3D" id="3.30.450.20">
    <property type="entry name" value="PAS domain"/>
    <property type="match status" value="1"/>
</dbReference>
<evidence type="ECO:0000256" key="13">
    <source>
        <dbReference type="SAM" id="Phobius"/>
    </source>
</evidence>
<feature type="domain" description="Response regulatory" evidence="15">
    <location>
        <begin position="1045"/>
        <end position="1161"/>
    </location>
</feature>
<evidence type="ECO:0000256" key="6">
    <source>
        <dbReference type="ARBA" id="ARBA00022679"/>
    </source>
</evidence>
<dbReference type="PROSITE" id="PS50109">
    <property type="entry name" value="HIS_KIN"/>
    <property type="match status" value="1"/>
</dbReference>
<feature type="modified residue" description="4-aspartylphosphate" evidence="11">
    <location>
        <position position="1095"/>
    </location>
</feature>
<dbReference type="SMART" id="SM00387">
    <property type="entry name" value="HATPase_c"/>
    <property type="match status" value="1"/>
</dbReference>
<evidence type="ECO:0000256" key="2">
    <source>
        <dbReference type="ARBA" id="ARBA00004141"/>
    </source>
</evidence>
<keyword evidence="7 13" id="KW-0812">Transmembrane</keyword>
<evidence type="ECO:0000313" key="17">
    <source>
        <dbReference type="Proteomes" id="UP001595962"/>
    </source>
</evidence>
<evidence type="ECO:0000256" key="1">
    <source>
        <dbReference type="ARBA" id="ARBA00000085"/>
    </source>
</evidence>
<evidence type="ECO:0000256" key="12">
    <source>
        <dbReference type="SAM" id="Coils"/>
    </source>
</evidence>
<feature type="domain" description="Histidine kinase" evidence="14">
    <location>
        <begin position="814"/>
        <end position="1024"/>
    </location>
</feature>
<keyword evidence="9 13" id="KW-1133">Transmembrane helix</keyword>
<dbReference type="CDD" id="cd10322">
    <property type="entry name" value="SLC5sbd"/>
    <property type="match status" value="1"/>
</dbReference>
<dbReference type="Gene3D" id="1.20.1730.10">
    <property type="entry name" value="Sodium/glucose cotransporter"/>
    <property type="match status" value="1"/>
</dbReference>
<comment type="subcellular location">
    <subcellularLocation>
        <location evidence="2">Membrane</location>
        <topology evidence="2">Multi-pass membrane protein</topology>
    </subcellularLocation>
</comment>
<dbReference type="PROSITE" id="PS50283">
    <property type="entry name" value="NA_SOLUT_SYMP_3"/>
    <property type="match status" value="1"/>
</dbReference>
<feature type="transmembrane region" description="Helical" evidence="13">
    <location>
        <begin position="446"/>
        <end position="464"/>
    </location>
</feature>
<dbReference type="Gene3D" id="1.10.287.130">
    <property type="match status" value="1"/>
</dbReference>
<dbReference type="SMART" id="SM00388">
    <property type="entry name" value="HisKA"/>
    <property type="match status" value="1"/>
</dbReference>
<feature type="transmembrane region" description="Helical" evidence="13">
    <location>
        <begin position="124"/>
        <end position="148"/>
    </location>
</feature>
<evidence type="ECO:0000256" key="3">
    <source>
        <dbReference type="ARBA" id="ARBA00006434"/>
    </source>
</evidence>
<feature type="transmembrane region" description="Helical" evidence="13">
    <location>
        <begin position="46"/>
        <end position="65"/>
    </location>
</feature>
<comment type="catalytic activity">
    <reaction evidence="1">
        <text>ATP + protein L-histidine = ADP + protein N-phospho-L-histidine.</text>
        <dbReference type="EC" id="2.7.13.3"/>
    </reaction>
</comment>
<dbReference type="Pfam" id="PF12860">
    <property type="entry name" value="PAS_7"/>
    <property type="match status" value="1"/>
</dbReference>
<feature type="transmembrane region" description="Helical" evidence="13">
    <location>
        <begin position="335"/>
        <end position="363"/>
    </location>
</feature>
<feature type="transmembrane region" description="Helical" evidence="13">
    <location>
        <begin position="6"/>
        <end position="34"/>
    </location>
</feature>
<feature type="transmembrane region" description="Helical" evidence="13">
    <location>
        <begin position="289"/>
        <end position="315"/>
    </location>
</feature>
<proteinExistence type="inferred from homology"/>
<dbReference type="SMART" id="SM00448">
    <property type="entry name" value="REC"/>
    <property type="match status" value="1"/>
</dbReference>
<dbReference type="InterPro" id="IPR001734">
    <property type="entry name" value="Na/solute_symporter"/>
</dbReference>
<evidence type="ECO:0000256" key="5">
    <source>
        <dbReference type="ARBA" id="ARBA00022553"/>
    </source>
</evidence>
<dbReference type="Gene3D" id="3.40.50.2300">
    <property type="match status" value="1"/>
</dbReference>
<dbReference type="InterPro" id="IPR036097">
    <property type="entry name" value="HisK_dim/P_sf"/>
</dbReference>
<feature type="transmembrane region" description="Helical" evidence="13">
    <location>
        <begin position="168"/>
        <end position="185"/>
    </location>
</feature>
<evidence type="ECO:0000259" key="14">
    <source>
        <dbReference type="PROSITE" id="PS50109"/>
    </source>
</evidence>
<evidence type="ECO:0000259" key="15">
    <source>
        <dbReference type="PROSITE" id="PS50110"/>
    </source>
</evidence>
<keyword evidence="5 11" id="KW-0597">Phosphoprotein</keyword>
<dbReference type="PRINTS" id="PR00344">
    <property type="entry name" value="BCTRLSENSOR"/>
</dbReference>
<dbReference type="SUPFAM" id="SSF55785">
    <property type="entry name" value="PYP-like sensor domain (PAS domain)"/>
    <property type="match status" value="1"/>
</dbReference>
<dbReference type="SMART" id="SM00091">
    <property type="entry name" value="PAS"/>
    <property type="match status" value="1"/>
</dbReference>
<gene>
    <name evidence="16" type="ORF">ACFO3I_10110</name>
</gene>
<dbReference type="InterPro" id="IPR003594">
    <property type="entry name" value="HATPase_dom"/>
</dbReference>
<feature type="transmembrane region" description="Helical" evidence="13">
    <location>
        <begin position="390"/>
        <end position="409"/>
    </location>
</feature>
<dbReference type="SUPFAM" id="SSF47384">
    <property type="entry name" value="Homodimeric domain of signal transducing histidine kinase"/>
    <property type="match status" value="1"/>
</dbReference>
<evidence type="ECO:0000256" key="4">
    <source>
        <dbReference type="ARBA" id="ARBA00012438"/>
    </source>
</evidence>
<dbReference type="CDD" id="cd00130">
    <property type="entry name" value="PAS"/>
    <property type="match status" value="1"/>
</dbReference>
<dbReference type="PANTHER" id="PTHR43047">
    <property type="entry name" value="TWO-COMPONENT HISTIDINE PROTEIN KINASE"/>
    <property type="match status" value="1"/>
</dbReference>
<feature type="transmembrane region" description="Helical" evidence="13">
    <location>
        <begin position="77"/>
        <end position="103"/>
    </location>
</feature>
<dbReference type="InterPro" id="IPR000014">
    <property type="entry name" value="PAS"/>
</dbReference>
<dbReference type="InterPro" id="IPR036890">
    <property type="entry name" value="HATPase_C_sf"/>
</dbReference>
<dbReference type="Pfam" id="PF00512">
    <property type="entry name" value="HisKA"/>
    <property type="match status" value="1"/>
</dbReference>
<dbReference type="Pfam" id="PF00072">
    <property type="entry name" value="Response_reg"/>
    <property type="match status" value="1"/>
</dbReference>
<dbReference type="InterPro" id="IPR011006">
    <property type="entry name" value="CheY-like_superfamily"/>
</dbReference>